<organism evidence="2 3">
    <name type="scientific">Paradevosia shaoguanensis</name>
    <dbReference type="NCBI Taxonomy" id="1335043"/>
    <lineage>
        <taxon>Bacteria</taxon>
        <taxon>Pseudomonadati</taxon>
        <taxon>Pseudomonadota</taxon>
        <taxon>Alphaproteobacteria</taxon>
        <taxon>Hyphomicrobiales</taxon>
        <taxon>Devosiaceae</taxon>
        <taxon>Paradevosia</taxon>
    </lineage>
</organism>
<reference evidence="2" key="1">
    <citation type="submission" date="2022-03" db="EMBL/GenBank/DDBJ databases">
        <title>The complete genome sequence of a Methyloterrigena soli.</title>
        <authorList>
            <person name="Zi Z."/>
        </authorList>
    </citation>
    <scope>NUCLEOTIDE SEQUENCE</scope>
    <source>
        <strain evidence="2">M48</strain>
    </source>
</reference>
<evidence type="ECO:0000313" key="2">
    <source>
        <dbReference type="EMBL" id="MCI0129269.1"/>
    </source>
</evidence>
<dbReference type="RefSeq" id="WP_281737204.1">
    <property type="nucleotide sequence ID" value="NZ_JAKETQ010000004.1"/>
</dbReference>
<evidence type="ECO:0000256" key="1">
    <source>
        <dbReference type="SAM" id="SignalP"/>
    </source>
</evidence>
<keyword evidence="3" id="KW-1185">Reference proteome</keyword>
<accession>A0AA41UF82</accession>
<feature type="signal peptide" evidence="1">
    <location>
        <begin position="1"/>
        <end position="24"/>
    </location>
</feature>
<dbReference type="AlphaFoldDB" id="A0AA41UF82"/>
<proteinExistence type="predicted"/>
<evidence type="ECO:0008006" key="4">
    <source>
        <dbReference type="Google" id="ProtNLM"/>
    </source>
</evidence>
<sequence>MFTRRHFLISALASSALLPSLAAAEQTLTMKSLYKSKDQPDLSDAAQAFNGTEVTINGFMAPPLKPDAKFFVLATEPMAICPFCDAASQWPQNIVLVYTRDAMRLYNYDVGIAVTGKLDIGVETDTDTGFVSVVRLVDATYRGRPTVSIGF</sequence>
<feature type="chain" id="PRO_5041299584" description="DUF3299 domain-containing protein" evidence="1">
    <location>
        <begin position="25"/>
        <end position="151"/>
    </location>
</feature>
<dbReference type="Proteomes" id="UP001156140">
    <property type="component" value="Unassembled WGS sequence"/>
</dbReference>
<gene>
    <name evidence="2" type="ORF">ML536_20745</name>
</gene>
<name>A0AA41UF82_9HYPH</name>
<dbReference type="EMBL" id="JALAZD010000004">
    <property type="protein sequence ID" value="MCI0129269.1"/>
    <property type="molecule type" value="Genomic_DNA"/>
</dbReference>
<keyword evidence="1" id="KW-0732">Signal</keyword>
<comment type="caution">
    <text evidence="2">The sequence shown here is derived from an EMBL/GenBank/DDBJ whole genome shotgun (WGS) entry which is preliminary data.</text>
</comment>
<evidence type="ECO:0000313" key="3">
    <source>
        <dbReference type="Proteomes" id="UP001156140"/>
    </source>
</evidence>
<protein>
    <recommendedName>
        <fullName evidence="4">DUF3299 domain-containing protein</fullName>
    </recommendedName>
</protein>
<dbReference type="Gene3D" id="2.40.50.870">
    <property type="entry name" value="Protein of unknown function (DUF3299)"/>
    <property type="match status" value="1"/>
</dbReference>